<dbReference type="GO" id="GO:0003677">
    <property type="term" value="F:DNA binding"/>
    <property type="evidence" value="ECO:0007669"/>
    <property type="project" value="UniProtKB-UniRule"/>
</dbReference>
<keyword evidence="7" id="KW-1185">Reference proteome</keyword>
<dbReference type="PROSITE" id="PS50977">
    <property type="entry name" value="HTH_TETR_2"/>
    <property type="match status" value="1"/>
</dbReference>
<dbReference type="SUPFAM" id="SSF48498">
    <property type="entry name" value="Tetracyclin repressor-like, C-terminal domain"/>
    <property type="match status" value="1"/>
</dbReference>
<dbReference type="STRING" id="356305.SAMN05421841_1307"/>
<dbReference type="PANTHER" id="PTHR47506">
    <property type="entry name" value="TRANSCRIPTIONAL REGULATORY PROTEIN"/>
    <property type="match status" value="1"/>
</dbReference>
<dbReference type="Gene3D" id="1.10.357.10">
    <property type="entry name" value="Tetracycline Repressor, domain 2"/>
    <property type="match status" value="1"/>
</dbReference>
<dbReference type="InterPro" id="IPR036271">
    <property type="entry name" value="Tet_transcr_reg_TetR-rel_C_sf"/>
</dbReference>
<evidence type="ECO:0000256" key="4">
    <source>
        <dbReference type="PROSITE-ProRule" id="PRU00335"/>
    </source>
</evidence>
<evidence type="ECO:0000259" key="5">
    <source>
        <dbReference type="PROSITE" id="PS50977"/>
    </source>
</evidence>
<dbReference type="Proteomes" id="UP000199469">
    <property type="component" value="Unassembled WGS sequence"/>
</dbReference>
<dbReference type="EMBL" id="FOIU01000001">
    <property type="protein sequence ID" value="SEW15633.1"/>
    <property type="molecule type" value="Genomic_DNA"/>
</dbReference>
<dbReference type="PRINTS" id="PR00455">
    <property type="entry name" value="HTHTETR"/>
</dbReference>
<name>A0A1I0PMR2_9FLAO</name>
<evidence type="ECO:0000313" key="7">
    <source>
        <dbReference type="Proteomes" id="UP000199469"/>
    </source>
</evidence>
<reference evidence="7" key="1">
    <citation type="submission" date="2016-10" db="EMBL/GenBank/DDBJ databases">
        <authorList>
            <person name="Varghese N."/>
            <person name="Submissions S."/>
        </authorList>
    </citation>
    <scope>NUCLEOTIDE SEQUENCE [LARGE SCALE GENOMIC DNA]</scope>
    <source>
        <strain evidence="7">DSM 17724</strain>
    </source>
</reference>
<dbReference type="InterPro" id="IPR001647">
    <property type="entry name" value="HTH_TetR"/>
</dbReference>
<dbReference type="PANTHER" id="PTHR47506:SF3">
    <property type="entry name" value="HTH-TYPE TRANSCRIPTIONAL REGULATOR LMRA"/>
    <property type="match status" value="1"/>
</dbReference>
<evidence type="ECO:0000256" key="2">
    <source>
        <dbReference type="ARBA" id="ARBA00023125"/>
    </source>
</evidence>
<feature type="domain" description="HTH tetR-type" evidence="5">
    <location>
        <begin position="5"/>
        <end position="65"/>
    </location>
</feature>
<protein>
    <submittedName>
        <fullName evidence="6">Transcriptional regulator, TetR family</fullName>
    </submittedName>
</protein>
<dbReference type="OrthoDB" id="9798857at2"/>
<dbReference type="AlphaFoldDB" id="A0A1I0PMR2"/>
<dbReference type="Pfam" id="PF16925">
    <property type="entry name" value="TetR_C_13"/>
    <property type="match status" value="1"/>
</dbReference>
<organism evidence="6 7">
    <name type="scientific">Chryseobacterium wanjuense</name>
    <dbReference type="NCBI Taxonomy" id="356305"/>
    <lineage>
        <taxon>Bacteria</taxon>
        <taxon>Pseudomonadati</taxon>
        <taxon>Bacteroidota</taxon>
        <taxon>Flavobacteriia</taxon>
        <taxon>Flavobacteriales</taxon>
        <taxon>Weeksellaceae</taxon>
        <taxon>Chryseobacterium group</taxon>
        <taxon>Chryseobacterium</taxon>
    </lineage>
</organism>
<sequence>MGKAEKTKQLIIEKSALLFNKKGIAGTSLSDILEVTKLAKGSLYVHFENKEAISHAVVEYYIDKQLKLMDAALAGSGSVKKRLFDYFEVFLNPEIPPFEGGCPFLNLGMEVDDTNDVSRRKIKKTIDTIHKKIRTTIQEGIDSEEFSNEWNAEEFAIKAYAMIEGAIMMKKITGSAKQMKTIEKLLKMEVEENLL</sequence>
<proteinExistence type="predicted"/>
<dbReference type="InterPro" id="IPR009057">
    <property type="entry name" value="Homeodomain-like_sf"/>
</dbReference>
<accession>A0A1I0PMR2</accession>
<keyword evidence="2 4" id="KW-0238">DNA-binding</keyword>
<dbReference type="RefSeq" id="WP_089791195.1">
    <property type="nucleotide sequence ID" value="NZ_FOIU01000001.1"/>
</dbReference>
<dbReference type="PROSITE" id="PS01081">
    <property type="entry name" value="HTH_TETR_1"/>
    <property type="match status" value="1"/>
</dbReference>
<dbReference type="Pfam" id="PF00440">
    <property type="entry name" value="TetR_N"/>
    <property type="match status" value="1"/>
</dbReference>
<dbReference type="InterPro" id="IPR011075">
    <property type="entry name" value="TetR_C"/>
</dbReference>
<dbReference type="InterPro" id="IPR023772">
    <property type="entry name" value="DNA-bd_HTH_TetR-type_CS"/>
</dbReference>
<dbReference type="SUPFAM" id="SSF46689">
    <property type="entry name" value="Homeodomain-like"/>
    <property type="match status" value="1"/>
</dbReference>
<evidence type="ECO:0000256" key="3">
    <source>
        <dbReference type="ARBA" id="ARBA00023163"/>
    </source>
</evidence>
<evidence type="ECO:0000313" key="6">
    <source>
        <dbReference type="EMBL" id="SEW15633.1"/>
    </source>
</evidence>
<keyword evidence="1" id="KW-0805">Transcription regulation</keyword>
<keyword evidence="3" id="KW-0804">Transcription</keyword>
<gene>
    <name evidence="6" type="ORF">SAMN05421841_1307</name>
</gene>
<feature type="DNA-binding region" description="H-T-H motif" evidence="4">
    <location>
        <begin position="28"/>
        <end position="47"/>
    </location>
</feature>
<evidence type="ECO:0000256" key="1">
    <source>
        <dbReference type="ARBA" id="ARBA00023015"/>
    </source>
</evidence>